<dbReference type="EMBL" id="GGMR01000037">
    <property type="protein sequence ID" value="MBY12656.1"/>
    <property type="molecule type" value="Transcribed_RNA"/>
</dbReference>
<accession>A0A2S2N792</accession>
<organism evidence="1">
    <name type="scientific">Schizaphis graminum</name>
    <name type="common">Green bug aphid</name>
    <dbReference type="NCBI Taxonomy" id="13262"/>
    <lineage>
        <taxon>Eukaryota</taxon>
        <taxon>Metazoa</taxon>
        <taxon>Ecdysozoa</taxon>
        <taxon>Arthropoda</taxon>
        <taxon>Hexapoda</taxon>
        <taxon>Insecta</taxon>
        <taxon>Pterygota</taxon>
        <taxon>Neoptera</taxon>
        <taxon>Paraneoptera</taxon>
        <taxon>Hemiptera</taxon>
        <taxon>Sternorrhyncha</taxon>
        <taxon>Aphidomorpha</taxon>
        <taxon>Aphidoidea</taxon>
        <taxon>Aphididae</taxon>
        <taxon>Aphidini</taxon>
        <taxon>Schizaphis</taxon>
    </lineage>
</organism>
<proteinExistence type="predicted"/>
<gene>
    <name evidence="1" type="ORF">g.381</name>
</gene>
<sequence>MRCGFFPGARWRVCAPVRVRRGGRGMFFFQPAVRRPRPQTRRFDQLPTSCVDICTCRGVAARPAPFPAKIHQKLYALLSTYVFLTCRACAHYSVSSLYIHNIHRYNVYFAVW</sequence>
<reference evidence="1" key="1">
    <citation type="submission" date="2018-04" db="EMBL/GenBank/DDBJ databases">
        <title>Transcriptome of Schizaphis graminum biotype I.</title>
        <authorList>
            <person name="Scully E.D."/>
            <person name="Geib S.M."/>
            <person name="Palmer N.A."/>
            <person name="Koch K."/>
            <person name="Bradshaw J."/>
            <person name="Heng-Moss T."/>
            <person name="Sarath G."/>
        </authorList>
    </citation>
    <scope>NUCLEOTIDE SEQUENCE</scope>
</reference>
<dbReference type="AlphaFoldDB" id="A0A2S2N792"/>
<name>A0A2S2N792_SCHGA</name>
<evidence type="ECO:0000313" key="1">
    <source>
        <dbReference type="EMBL" id="MBY12656.1"/>
    </source>
</evidence>
<protein>
    <submittedName>
        <fullName evidence="1">Uncharacterized protein</fullName>
    </submittedName>
</protein>